<organism evidence="2">
    <name type="scientific">Glyptapanteles indiensis</name>
    <name type="common">Parasitoid wasp</name>
    <dbReference type="NCBI Taxonomy" id="92994"/>
    <lineage>
        <taxon>Eukaryota</taxon>
        <taxon>Metazoa</taxon>
        <taxon>Ecdysozoa</taxon>
        <taxon>Arthropoda</taxon>
        <taxon>Hexapoda</taxon>
        <taxon>Insecta</taxon>
        <taxon>Pterygota</taxon>
        <taxon>Neoptera</taxon>
        <taxon>Endopterygota</taxon>
        <taxon>Hymenoptera</taxon>
        <taxon>Apocrita</taxon>
        <taxon>Ichneumonoidea</taxon>
        <taxon>Braconidae</taxon>
        <taxon>Microgastrinae</taxon>
        <taxon>Glyptapanteles</taxon>
    </lineage>
</organism>
<name>A0JCU1_GLYIN</name>
<feature type="region of interest" description="Disordered" evidence="1">
    <location>
        <begin position="66"/>
        <end position="137"/>
    </location>
</feature>
<proteinExistence type="predicted"/>
<gene>
    <name evidence="2" type="ORF">GIP_L1_00120</name>
</gene>
<dbReference type="AlphaFoldDB" id="A0JCU1"/>
<reference evidence="2" key="1">
    <citation type="submission" date="2007-01" db="EMBL/GenBank/DDBJ databases">
        <title>Direct Submission.</title>
        <authorList>
            <person name="Desjardins C.A."/>
            <person name="Gundersen-Rindal D.E."/>
            <person name="Hostetler J.B."/>
            <person name="Tallon L.J."/>
            <person name="Utterback T.R."/>
            <person name="Fuester R.W."/>
            <person name="Schatz M.C."/>
            <person name="Pedroni M.J."/>
            <person name="Fadrosh D.W."/>
            <person name="Haas B.J."/>
            <person name="Toms B.S."/>
            <person name="Chen D."/>
            <person name="Nene V."/>
        </authorList>
    </citation>
    <scope>NUCLEOTIDE SEQUENCE</scope>
</reference>
<evidence type="ECO:0000256" key="1">
    <source>
        <dbReference type="SAM" id="MobiDB-lite"/>
    </source>
</evidence>
<evidence type="ECO:0000313" key="2">
    <source>
        <dbReference type="EMBL" id="ABK56998.1"/>
    </source>
</evidence>
<protein>
    <submittedName>
        <fullName evidence="2">Uncharacterized protein</fullName>
    </submittedName>
</protein>
<sequence>MQISQLTSSKTTDDLKTRSEWKFYQAQTKCRTFCQLNTYGIQAMPDRQEAVELDRRLPLPEDIAKWFTQKPALEPTTGKNRSSDDSSSRLMTSTPNPSFPEERSGTNESFSGDGSGEDDDFTEDGSGLPTLTHKLLY</sequence>
<accession>A0JCU1</accession>
<dbReference type="EMBL" id="AC191960">
    <property type="protein sequence ID" value="ABK56998.1"/>
    <property type="molecule type" value="Genomic_DNA"/>
</dbReference>